<dbReference type="EMBL" id="BGPR01012612">
    <property type="protein sequence ID" value="GBN56873.1"/>
    <property type="molecule type" value="Genomic_DNA"/>
</dbReference>
<sequence>MLRRRKNCAIPLGPITFATPLSQEIHQRFVSDIASYSVADFDHMRPQAQNCFEALTLPNVVNSQSAQHCDVCRIDFEAPSESLEKRRPPLAPVRKTATGPISHCIHHAAYDLEFCYSRSCVVLLLRIFIGNSPAGRRAFLRDTCVVHRITYLHRSFINLSAIFIYKIFVYY</sequence>
<proteinExistence type="predicted"/>
<protein>
    <submittedName>
        <fullName evidence="1">Uncharacterized protein</fullName>
    </submittedName>
</protein>
<keyword evidence="2" id="KW-1185">Reference proteome</keyword>
<dbReference type="AlphaFoldDB" id="A0A4Y2Q155"/>
<gene>
    <name evidence="1" type="ORF">AVEN_26704_1</name>
</gene>
<name>A0A4Y2Q155_ARAVE</name>
<evidence type="ECO:0000313" key="2">
    <source>
        <dbReference type="Proteomes" id="UP000499080"/>
    </source>
</evidence>
<organism evidence="1 2">
    <name type="scientific">Araneus ventricosus</name>
    <name type="common">Orbweaver spider</name>
    <name type="synonym">Epeira ventricosa</name>
    <dbReference type="NCBI Taxonomy" id="182803"/>
    <lineage>
        <taxon>Eukaryota</taxon>
        <taxon>Metazoa</taxon>
        <taxon>Ecdysozoa</taxon>
        <taxon>Arthropoda</taxon>
        <taxon>Chelicerata</taxon>
        <taxon>Arachnida</taxon>
        <taxon>Araneae</taxon>
        <taxon>Araneomorphae</taxon>
        <taxon>Entelegynae</taxon>
        <taxon>Araneoidea</taxon>
        <taxon>Araneidae</taxon>
        <taxon>Araneus</taxon>
    </lineage>
</organism>
<comment type="caution">
    <text evidence="1">The sequence shown here is derived from an EMBL/GenBank/DDBJ whole genome shotgun (WGS) entry which is preliminary data.</text>
</comment>
<dbReference type="Proteomes" id="UP000499080">
    <property type="component" value="Unassembled WGS sequence"/>
</dbReference>
<accession>A0A4Y2Q155</accession>
<evidence type="ECO:0000313" key="1">
    <source>
        <dbReference type="EMBL" id="GBN56873.1"/>
    </source>
</evidence>
<reference evidence="1 2" key="1">
    <citation type="journal article" date="2019" name="Sci. Rep.">
        <title>Orb-weaving spider Araneus ventricosus genome elucidates the spidroin gene catalogue.</title>
        <authorList>
            <person name="Kono N."/>
            <person name="Nakamura H."/>
            <person name="Ohtoshi R."/>
            <person name="Moran D.A.P."/>
            <person name="Shinohara A."/>
            <person name="Yoshida Y."/>
            <person name="Fujiwara M."/>
            <person name="Mori M."/>
            <person name="Tomita M."/>
            <person name="Arakawa K."/>
        </authorList>
    </citation>
    <scope>NUCLEOTIDE SEQUENCE [LARGE SCALE GENOMIC DNA]</scope>
</reference>